<dbReference type="InterPro" id="IPR002404">
    <property type="entry name" value="IRS_PTB"/>
</dbReference>
<evidence type="ECO:0000256" key="1">
    <source>
        <dbReference type="ARBA" id="ARBA00004245"/>
    </source>
</evidence>
<keyword evidence="7" id="KW-0965">Cell junction</keyword>
<keyword evidence="4" id="KW-1003">Cell membrane</keyword>
<feature type="compositionally biased region" description="Polar residues" evidence="10">
    <location>
        <begin position="2589"/>
        <end position="2620"/>
    </location>
</feature>
<dbReference type="FunFam" id="1.20.120.230:FF:000004">
    <property type="entry name" value="Talin 2"/>
    <property type="match status" value="1"/>
</dbReference>
<feature type="region of interest" description="Disordered" evidence="10">
    <location>
        <begin position="2790"/>
        <end position="2811"/>
    </location>
</feature>
<dbReference type="InterPro" id="IPR019748">
    <property type="entry name" value="FERM_central"/>
</dbReference>
<dbReference type="InterPro" id="IPR014352">
    <property type="entry name" value="FERM/acyl-CoA-bd_prot_sf"/>
</dbReference>
<feature type="domain" description="I/LWEQ" evidence="12">
    <location>
        <begin position="2307"/>
        <end position="2547"/>
    </location>
</feature>
<dbReference type="InterPro" id="IPR015009">
    <property type="entry name" value="Vinculin-bd_dom"/>
</dbReference>
<dbReference type="FunFam" id="2.30.29.30:FF:000028">
    <property type="entry name" value="Talin 2"/>
    <property type="match status" value="1"/>
</dbReference>
<dbReference type="InterPro" id="IPR000299">
    <property type="entry name" value="FERM_domain"/>
</dbReference>
<dbReference type="InterPro" id="IPR019747">
    <property type="entry name" value="FERM_CS"/>
</dbReference>
<dbReference type="SUPFAM" id="SSF50729">
    <property type="entry name" value="PH domain-like"/>
    <property type="match status" value="1"/>
</dbReference>
<dbReference type="PROSITE" id="PS00660">
    <property type="entry name" value="FERM_1"/>
    <property type="match status" value="1"/>
</dbReference>
<keyword evidence="6" id="KW-0597">Phosphoprotein</keyword>
<dbReference type="PROSITE" id="PS50945">
    <property type="entry name" value="I_LWEQ"/>
    <property type="match status" value="1"/>
</dbReference>
<name>W4VRP8_9DIPT</name>
<feature type="compositionally biased region" description="Polar residues" evidence="10">
    <location>
        <begin position="2571"/>
        <end position="2583"/>
    </location>
</feature>
<dbReference type="InterPro" id="IPR049108">
    <property type="entry name" value="Talin_R4"/>
</dbReference>
<dbReference type="PANTHER" id="PTHR19981:SF1">
    <property type="entry name" value="RHEA, ISOFORM B"/>
    <property type="match status" value="1"/>
</dbReference>
<evidence type="ECO:0000256" key="2">
    <source>
        <dbReference type="ARBA" id="ARBA00004246"/>
    </source>
</evidence>
<feature type="non-terminal residue" evidence="13">
    <location>
        <position position="1"/>
    </location>
</feature>
<keyword evidence="5" id="KW-0963">Cytoplasm</keyword>
<dbReference type="FunFam" id="3.10.20.90:FF:000207">
    <property type="entry name" value="Rhea, isoform B"/>
    <property type="match status" value="1"/>
</dbReference>
<dbReference type="Gene3D" id="1.20.120.230">
    <property type="entry name" value="Alpha-catenin/vinculin-like"/>
    <property type="match status" value="5"/>
</dbReference>
<evidence type="ECO:0000256" key="5">
    <source>
        <dbReference type="ARBA" id="ARBA00022490"/>
    </source>
</evidence>
<dbReference type="InterPro" id="IPR015224">
    <property type="entry name" value="Talin_cent"/>
</dbReference>
<dbReference type="InterPro" id="IPR011993">
    <property type="entry name" value="PH-like_dom_sf"/>
</dbReference>
<dbReference type="Pfam" id="PF21896">
    <property type="entry name" value="Talin_IBS2B"/>
    <property type="match status" value="4"/>
</dbReference>
<dbReference type="FunFam" id="1.20.120.230:FF:000003">
    <property type="entry name" value="Talin 2"/>
    <property type="match status" value="1"/>
</dbReference>
<dbReference type="GO" id="GO:0005886">
    <property type="term" value="C:plasma membrane"/>
    <property type="evidence" value="ECO:0007669"/>
    <property type="project" value="UniProtKB-SubCell"/>
</dbReference>
<evidence type="ECO:0000256" key="6">
    <source>
        <dbReference type="ARBA" id="ARBA00022553"/>
    </source>
</evidence>
<dbReference type="Pfam" id="PF21692">
    <property type="entry name" value="Talin_R4"/>
    <property type="match status" value="1"/>
</dbReference>
<dbReference type="Pfam" id="PF09141">
    <property type="entry name" value="Talin_middle"/>
    <property type="match status" value="1"/>
</dbReference>
<dbReference type="CDD" id="cd17090">
    <property type="entry name" value="FERM_F1_TLN"/>
    <property type="match status" value="1"/>
</dbReference>
<dbReference type="CDD" id="cd12150">
    <property type="entry name" value="talin-RS"/>
    <property type="match status" value="1"/>
</dbReference>
<dbReference type="SMART" id="SM00295">
    <property type="entry name" value="B41"/>
    <property type="match status" value="1"/>
</dbReference>
<feature type="compositionally biased region" description="Low complexity" evidence="10">
    <location>
        <begin position="2798"/>
        <end position="2811"/>
    </location>
</feature>
<dbReference type="FunFam" id="1.20.80.10:FF:000007">
    <property type="entry name" value="Talin 2"/>
    <property type="match status" value="1"/>
</dbReference>
<evidence type="ECO:0000256" key="8">
    <source>
        <dbReference type="ARBA" id="ARBA00023136"/>
    </source>
</evidence>
<dbReference type="SUPFAM" id="SSF47220">
    <property type="entry name" value="alpha-catenin/vinculin-like"/>
    <property type="match status" value="3"/>
</dbReference>
<dbReference type="InterPro" id="IPR037438">
    <property type="entry name" value="Talin1/2-RS"/>
</dbReference>
<dbReference type="PROSITE" id="PS50057">
    <property type="entry name" value="FERM_3"/>
    <property type="match status" value="1"/>
</dbReference>
<dbReference type="FunFam" id="1.20.1410.10:FF:000001">
    <property type="entry name" value="Talin 2"/>
    <property type="match status" value="1"/>
</dbReference>
<dbReference type="GO" id="GO:0005737">
    <property type="term" value="C:cytoplasm"/>
    <property type="evidence" value="ECO:0007669"/>
    <property type="project" value="TreeGrafter"/>
</dbReference>
<dbReference type="Pfam" id="PF21865">
    <property type="entry name" value="TLN1-like_RS"/>
    <property type="match status" value="2"/>
</dbReference>
<dbReference type="SMART" id="SM01244">
    <property type="entry name" value="IRS"/>
    <property type="match status" value="1"/>
</dbReference>
<dbReference type="Gene3D" id="1.20.1410.10">
    <property type="entry name" value="I/LWEQ domain"/>
    <property type="match status" value="1"/>
</dbReference>
<dbReference type="GO" id="GO:0005925">
    <property type="term" value="C:focal adhesion"/>
    <property type="evidence" value="ECO:0007669"/>
    <property type="project" value="UniProtKB-SubCell"/>
</dbReference>
<dbReference type="Pfam" id="PF25177">
    <property type="entry name" value="Talin_VBS2"/>
    <property type="match status" value="1"/>
</dbReference>
<dbReference type="InterPro" id="IPR057346">
    <property type="entry name" value="Talin1/2_VBS2"/>
</dbReference>
<dbReference type="FunFam" id="1.20.1420.10:FF:000012">
    <property type="entry name" value="Rhea, isoform B"/>
    <property type="match status" value="1"/>
</dbReference>
<evidence type="ECO:0000259" key="11">
    <source>
        <dbReference type="PROSITE" id="PS50057"/>
    </source>
</evidence>
<dbReference type="InterPro" id="IPR035964">
    <property type="entry name" value="I/LWEQ_dom_sf"/>
</dbReference>
<dbReference type="Gene3D" id="2.30.29.30">
    <property type="entry name" value="Pleckstrin-homology domain (PH domain)/Phosphotyrosine-binding domain (PTB)"/>
    <property type="match status" value="1"/>
</dbReference>
<dbReference type="GO" id="GO:0005200">
    <property type="term" value="F:structural constituent of cytoskeleton"/>
    <property type="evidence" value="ECO:0007669"/>
    <property type="project" value="InterPro"/>
</dbReference>
<evidence type="ECO:0000256" key="9">
    <source>
        <dbReference type="ARBA" id="ARBA00023212"/>
    </source>
</evidence>
<evidence type="ECO:0000256" key="7">
    <source>
        <dbReference type="ARBA" id="ARBA00022949"/>
    </source>
</evidence>
<reference evidence="13" key="1">
    <citation type="journal article" date="2014" name="Insect Biochem. Mol. Biol.">
        <title>An insight into the sialome of the frog biting fly, Corethrella appendiculata.</title>
        <authorList>
            <person name="Ribeiro J.M.C."/>
            <person name="Chagas A.C."/>
            <person name="Pham V.M."/>
            <person name="Lounibos L.P."/>
            <person name="Calvo E."/>
        </authorList>
    </citation>
    <scope>NUCLEOTIDE SEQUENCE</scope>
    <source>
        <tissue evidence="13">Salivary glands</tissue>
    </source>
</reference>
<dbReference type="Pfam" id="PF01608">
    <property type="entry name" value="I_LWEQ"/>
    <property type="match status" value="1"/>
</dbReference>
<evidence type="ECO:0000256" key="3">
    <source>
        <dbReference type="ARBA" id="ARBA00004413"/>
    </source>
</evidence>
<dbReference type="EMBL" id="GANO01000813">
    <property type="protein sequence ID" value="JAB59058.1"/>
    <property type="molecule type" value="mRNA"/>
</dbReference>
<dbReference type="InterPro" id="IPR002558">
    <property type="entry name" value="ILWEQ_dom"/>
</dbReference>
<keyword evidence="9" id="KW-0206">Cytoskeleton</keyword>
<dbReference type="SUPFAM" id="SSF47031">
    <property type="entry name" value="Second domain of FERM"/>
    <property type="match status" value="1"/>
</dbReference>
<dbReference type="InterPro" id="IPR036476">
    <property type="entry name" value="Talin_cent_sf"/>
</dbReference>
<dbReference type="Gene3D" id="3.10.20.90">
    <property type="entry name" value="Phosphatidylinositol 3-kinase Catalytic Subunit, Chain A, domain 1"/>
    <property type="match status" value="2"/>
</dbReference>
<dbReference type="GO" id="GO:0001726">
    <property type="term" value="C:ruffle"/>
    <property type="evidence" value="ECO:0007669"/>
    <property type="project" value="InterPro"/>
</dbReference>
<feature type="region of interest" description="Disordered" evidence="10">
    <location>
        <begin position="2552"/>
        <end position="2620"/>
    </location>
</feature>
<accession>W4VRP8</accession>
<dbReference type="InterPro" id="IPR054060">
    <property type="entry name" value="TLN1-like_RS"/>
</dbReference>
<evidence type="ECO:0000259" key="12">
    <source>
        <dbReference type="PROSITE" id="PS50945"/>
    </source>
</evidence>
<feature type="domain" description="FERM" evidence="11">
    <location>
        <begin position="92"/>
        <end position="418"/>
    </location>
</feature>
<dbReference type="GO" id="GO:0030036">
    <property type="term" value="P:actin cytoskeleton organization"/>
    <property type="evidence" value="ECO:0007669"/>
    <property type="project" value="TreeGrafter"/>
</dbReference>
<dbReference type="Pfam" id="PF02174">
    <property type="entry name" value="IRS"/>
    <property type="match status" value="1"/>
</dbReference>
<dbReference type="Pfam" id="PF16511">
    <property type="entry name" value="FERM_f0"/>
    <property type="match status" value="1"/>
</dbReference>
<dbReference type="GO" id="GO:0005178">
    <property type="term" value="F:integrin binding"/>
    <property type="evidence" value="ECO:0007669"/>
    <property type="project" value="TreeGrafter"/>
</dbReference>
<dbReference type="PANTHER" id="PTHR19981">
    <property type="entry name" value="TALIN"/>
    <property type="match status" value="1"/>
</dbReference>
<dbReference type="Gene3D" id="1.20.1420.10">
    <property type="entry name" value="Talin, central domain"/>
    <property type="match status" value="7"/>
</dbReference>
<dbReference type="Gene3D" id="1.20.80.10">
    <property type="match status" value="1"/>
</dbReference>
<evidence type="ECO:0000256" key="4">
    <source>
        <dbReference type="ARBA" id="ARBA00022475"/>
    </source>
</evidence>
<dbReference type="FunFam" id="1.20.1420.10:FF:000002">
    <property type="entry name" value="Talin 2"/>
    <property type="match status" value="1"/>
</dbReference>
<dbReference type="GO" id="GO:0051015">
    <property type="term" value="F:actin filament binding"/>
    <property type="evidence" value="ECO:0007669"/>
    <property type="project" value="InterPro"/>
</dbReference>
<keyword evidence="8" id="KW-0472">Membrane</keyword>
<dbReference type="InterPro" id="IPR036723">
    <property type="entry name" value="Alpha-catenin/vinculin-like_sf"/>
</dbReference>
<dbReference type="InterPro" id="IPR032425">
    <property type="entry name" value="FERM_f0"/>
</dbReference>
<dbReference type="InterPro" id="IPR035963">
    <property type="entry name" value="FERM_2"/>
</dbReference>
<dbReference type="SMART" id="SM00307">
    <property type="entry name" value="ILWEQ"/>
    <property type="match status" value="1"/>
</dbReference>
<dbReference type="InterPro" id="IPR019749">
    <property type="entry name" value="Band_41_domain"/>
</dbReference>
<dbReference type="Pfam" id="PF08913">
    <property type="entry name" value="VBS"/>
    <property type="match status" value="1"/>
</dbReference>
<comment type="subcellular location">
    <subcellularLocation>
        <location evidence="2">Cell junction</location>
        <location evidence="2">Focal adhesion</location>
    </subcellularLocation>
    <subcellularLocation>
        <location evidence="3">Cell membrane</location>
        <topology evidence="3">Peripheral membrane protein</topology>
        <orientation evidence="3">Cytoplasmic side</orientation>
    </subcellularLocation>
    <subcellularLocation>
        <location evidence="1">Cytoplasm</location>
        <location evidence="1">Cytoskeleton</location>
    </subcellularLocation>
</comment>
<dbReference type="CDD" id="cd17089">
    <property type="entry name" value="FERM_F0_TLN"/>
    <property type="match status" value="1"/>
</dbReference>
<dbReference type="CDD" id="cd10569">
    <property type="entry name" value="FERM_C_Talin"/>
    <property type="match status" value="1"/>
</dbReference>
<proteinExistence type="evidence at transcript level"/>
<protein>
    <submittedName>
        <fullName evidence="13">Putative talin</fullName>
    </submittedName>
</protein>
<sequence>HTTNMANLSLRISLEGGRVTKTIQFDPNTTVFDACRIIKDKFAEAVQGQAQEFGLFLSDEDNRQGVWLEPGRNLGYYLLRNHDVLEYRRKLRTLRVRMLDGAIKTILVDDSLPVSQLMVVICTKIGITNHEEYGLVREDVESQNENLPDNRTNTGTLTLRRKVQEKDRDAKMESLRKKLRTDDEINWIDVGKTLREQGIDESETVLLRRKFFYSDQNIDSRDPVQLNLLYVQARDAILDGTHPVTQEKACEFAGIQVQIQFGDHNESKHKQGFLDLREFLPGSYSRVKNIEKKIFAEHKKHIGLSDLDAKMLYTKSARELPTYGVTFFLVKEKMNGKNKLVPRLLGVTKDSVLRLDERTKEILKTWPLTTVRRWGASPNTFTLDFGDYADQYYSVQTTEAEQIVQLIAGYIDIILKKKQSKEHFGIEGDEGSTMVEESVAPLKATFLQHQETSKMGKVNTESLAKPAIMRGSDGERPYTFGESQHIQYGAIVGQVHQVHQPPMLQQTRISTVLTEPQRALLGYISAGQEAINKAEKDLQTKAQLPPLGTDPGSIQWREETLDTSKQTVTTHLATMNAATAQVVTASQPDEVDHDAVGAAVSQIAQSIPEVTKEVRLIAALMESESDGDNLLQATRKLCSAFSDLLKAAEPENKESRQLLSAATRVGEASGNVLSTMGEESTESRELYEMLLSLAKAVANTTAALVLKAKSIAADCEDETTRNKVIGAASQCALSTSQLVACARVVAPTIQSPACREQLESATREVAKSVTHLVEVCNDASDNHDLKGDLMSAAKDVSKTLNDLLEHIKICSKERARNVTDDNPVENVLVATDILVSSTDPQEMIRQAKQLGQATAQLIQSIKGEAEKQDDSDIQKKLLAAAKQLADATARMIEAARLCASNPDTTHQETLRTAAEELRIITTTTANTPLMKRKLINRLEQCSKQAASAATQTISAAQNAIHYTNDISTKEILLQDCQSVAEQIPKLVAGVKNTLAHPDDPVSQLGLIDSAEKFLEPASNMAASSRDLQPTVLDIAASQQLSRCTLNLTHSIHDLRSAAGRAREACGGHELESALEAIRNLRNVLGDTKRAAMDNTLRPLPTETEDSCFKQLCVNSHAVDKAMVQLITSVTQNNRIYSGASGRDFALALGEFTKSVRGVGATSRNINVIDCADHVIVNSIQTIEEAQKTLQNVGNPDNLYGSAKQVKASLSHTINCLPGLNDISEALDTISELKNVLDVGEYPPSDRNYGELQNELKQAANNLNTTGGHVAHSYNSSIKLANTSQEFCNAYKELLTITLEMAGQTKEERIREVIVNSLRGVSSQSFTLLETAKSVAGDPDKPNAKLELSSAARMVTESINRLVDVCTQAAPGQKECDNAIRNIEGLRSLLESAQEPLTDQGYFDCLDTVMEKSRTLGDGMTGIANNAKLSKHVEFGHSVNSVSESIRGLIESAAQAAYLVGVSNPSSVIGRPGLIDQSQFARASSQIRYSCDILKDRTSTQQQVLSAATAIAKHTSALCNACRNASSTTTNQVAKRQFVQAAKDVANSTAALVREIKALDQDYSQPSRQRCAAATEPLLDAVSQLCQFASSPEFISIPARISADGRKAQEPILSAGGGILDGAIDMVKTAKTLALTPTDPPVWQQLALHSRNVSENIKRLASSIREKAPGQLQCQLVLEVLSTCSRDLNSAAMAIGLEGLPIRRENNLQGFTTQALNSASELIDKLEPVKSSAKKNAESLGHAVNQIAKHIVPLVNGIIGASSHVVHSGQQTILIDEMKSVVESCIQLVQVAKDAGGNPRASHLHGDLDDCVDACREAILELNSTVERLSTENGVVAGLTEQISRSISKITDKRQSFLGSSYNETFVDYQTRMVQSAKEIARYANEINAKAAVDPSKLAQLSVEMNNHYSQLSTDAVGASNLTTSSDIAMRIRNTVTDLGRSLITLIQSTAGVRKDDSSGLVEISRGARDVSEKVSQVLAALQAGSRGTQACINASSTVSAIISDLDTTIMFATAGTLHASDEDGTFADHREHILKTAKALVEDTKVLVAGAAGTQDQLAAAAQNAVTTILQLAEAVKHGAASLGSNQPDSQVMVMNAVKDVAAALGELINATKLASGKPINDPAMNDLKDSAKVMVMNVTSLLKTVKAVEDEHTRGTRAMEATVEAISQEVRAMQFSPEINSRNSLHQLAKPEDLIRVTKYVTAATAKAVAAGSSNLQADIAAAANLGRKTISDMLTVCKSVAWTCAETPELRQRTLDSGAAVGIAYRDLLEGILHHCSADDRMKLSRRVAKCVTDLVGMAQLLKGSDWVDPEDPTVIAENELLGAAASIEAAAKKLASLRPRRQAEVKEANENLNFDEMILEAANAIMCASSNLVRAANAAQRELIDQGKVAKRPLTSSDDGQWSEGLISAARLVAAATHSLVESAQNLVQGVGTEEMLISSARQVASSTAQLLIACKVKSDPNSETGRRLQAAGNAVIKSTDNLVHAAQQAIEGEEEHTLRLNRNMVDGMAQEINARSEVLMRERQLEEARNKLTAIRHAKYRQKVAGGFTTDESDEGGVHPPPFAGYQTPSPTHQQQKPQTLPRPTGTSPHSPSFLNASTSTTYQQAPPSPQFLQSNTFQKSPNLLTANAIPKPYQSSPSSATVVIPQISPSLLNRTYDTTKVENANLTTNQYNKANLEACVQDLHEKTFGKSPITTVISPTSTFKTTTSSSSTTNGGIQNYEGFTTRYETRTFQTSTNQPNQLKNVEQQFAKLNLENSNNGTISLIDSGLGGSSINQQSRIASTVTKKIEMKSSSHVSSTSSTSEWK</sequence>
<evidence type="ECO:0000256" key="10">
    <source>
        <dbReference type="SAM" id="MobiDB-lite"/>
    </source>
</evidence>
<dbReference type="FunFam" id="1.20.120.230:FF:000002">
    <property type="entry name" value="Talin 2"/>
    <property type="match status" value="1"/>
</dbReference>
<dbReference type="SUPFAM" id="SSF109880">
    <property type="entry name" value="A middle domain of Talin 1"/>
    <property type="match status" value="1"/>
</dbReference>
<dbReference type="GO" id="GO:0098609">
    <property type="term" value="P:cell-cell adhesion"/>
    <property type="evidence" value="ECO:0007669"/>
    <property type="project" value="TreeGrafter"/>
</dbReference>
<dbReference type="CDD" id="cd14473">
    <property type="entry name" value="FERM_B-lobe"/>
    <property type="match status" value="1"/>
</dbReference>
<dbReference type="SUPFAM" id="SSF109885">
    <property type="entry name" value="I/LWEQ domain"/>
    <property type="match status" value="4"/>
</dbReference>
<dbReference type="GO" id="GO:0009887">
    <property type="term" value="P:animal organ morphogenesis"/>
    <property type="evidence" value="ECO:0007669"/>
    <property type="project" value="UniProtKB-ARBA"/>
</dbReference>
<dbReference type="GO" id="GO:0005856">
    <property type="term" value="C:cytoskeleton"/>
    <property type="evidence" value="ECO:0007669"/>
    <property type="project" value="UniProtKB-SubCell"/>
</dbReference>
<dbReference type="GO" id="GO:0030182">
    <property type="term" value="P:neuron differentiation"/>
    <property type="evidence" value="ECO:0007669"/>
    <property type="project" value="UniProtKB-ARBA"/>
</dbReference>
<evidence type="ECO:0000313" key="13">
    <source>
        <dbReference type="EMBL" id="JAB59058.1"/>
    </source>
</evidence>
<dbReference type="InterPro" id="IPR054082">
    <property type="entry name" value="Talin_IBS2B"/>
</dbReference>
<organism evidence="13">
    <name type="scientific">Corethrella appendiculata</name>
    <dbReference type="NCBI Taxonomy" id="1370023"/>
    <lineage>
        <taxon>Eukaryota</taxon>
        <taxon>Metazoa</taxon>
        <taxon>Ecdysozoa</taxon>
        <taxon>Arthropoda</taxon>
        <taxon>Hexapoda</taxon>
        <taxon>Insecta</taxon>
        <taxon>Pterygota</taxon>
        <taxon>Neoptera</taxon>
        <taxon>Endopterygota</taxon>
        <taxon>Diptera</taxon>
        <taxon>Nematocera</taxon>
        <taxon>Culicoidea</taxon>
        <taxon>Chaoboridae</taxon>
        <taxon>Corethrella</taxon>
    </lineage>
</organism>